<reference evidence="9 10" key="1">
    <citation type="submission" date="2018-03" db="EMBL/GenBank/DDBJ databases">
        <title>Genomic Encyclopedia of Type Strains, Phase III (KMG-III): the genomes of soil and plant-associated and newly described type strains.</title>
        <authorList>
            <person name="Whitman W."/>
        </authorList>
    </citation>
    <scope>NUCLEOTIDE SEQUENCE [LARGE SCALE GENOMIC DNA]</scope>
    <source>
        <strain evidence="9 10">CGMCC 1.07653</strain>
    </source>
</reference>
<dbReference type="PANTHER" id="PTHR43166">
    <property type="entry name" value="AMINO ACID IMPORT ATP-BINDING PROTEIN"/>
    <property type="match status" value="1"/>
</dbReference>
<dbReference type="InterPro" id="IPR003439">
    <property type="entry name" value="ABC_transporter-like_ATP-bd"/>
</dbReference>
<keyword evidence="5" id="KW-0918">Phosphonate transport</keyword>
<keyword evidence="6" id="KW-1278">Translocase</keyword>
<dbReference type="SMART" id="SM00382">
    <property type="entry name" value="AAA"/>
    <property type="match status" value="1"/>
</dbReference>
<keyword evidence="4 9" id="KW-0067">ATP-binding</keyword>
<keyword evidence="3" id="KW-0547">Nucleotide-binding</keyword>
<name>A0A2P8H877_9BACI</name>
<dbReference type="SUPFAM" id="SSF52540">
    <property type="entry name" value="P-loop containing nucleoside triphosphate hydrolases"/>
    <property type="match status" value="1"/>
</dbReference>
<gene>
    <name evidence="9" type="ORF">B0H94_1154</name>
</gene>
<dbReference type="InterPro" id="IPR003593">
    <property type="entry name" value="AAA+_ATPase"/>
</dbReference>
<dbReference type="PANTHER" id="PTHR43166:SF6">
    <property type="entry name" value="PHOSPHONATES IMPORT ATP-BINDING PROTEIN PHNC"/>
    <property type="match status" value="1"/>
</dbReference>
<evidence type="ECO:0000256" key="2">
    <source>
        <dbReference type="ARBA" id="ARBA00022475"/>
    </source>
</evidence>
<feature type="domain" description="ABC transporter" evidence="8">
    <location>
        <begin position="4"/>
        <end position="248"/>
    </location>
</feature>
<organism evidence="9 10">
    <name type="scientific">Salsuginibacillus halophilus</name>
    <dbReference type="NCBI Taxonomy" id="517424"/>
    <lineage>
        <taxon>Bacteria</taxon>
        <taxon>Bacillati</taxon>
        <taxon>Bacillota</taxon>
        <taxon>Bacilli</taxon>
        <taxon>Bacillales</taxon>
        <taxon>Bacillaceae</taxon>
        <taxon>Salsuginibacillus</taxon>
    </lineage>
</organism>
<dbReference type="InterPro" id="IPR017871">
    <property type="entry name" value="ABC_transporter-like_CS"/>
</dbReference>
<dbReference type="RefSeq" id="WP_106589691.1">
    <property type="nucleotide sequence ID" value="NZ_PYAV01000015.1"/>
</dbReference>
<dbReference type="AlphaFoldDB" id="A0A2P8H877"/>
<dbReference type="OrthoDB" id="9802264at2"/>
<dbReference type="NCBIfam" id="TIGR02315">
    <property type="entry name" value="ABC_phnC"/>
    <property type="match status" value="1"/>
</dbReference>
<evidence type="ECO:0000256" key="6">
    <source>
        <dbReference type="ARBA" id="ARBA00022967"/>
    </source>
</evidence>
<evidence type="ECO:0000313" key="10">
    <source>
        <dbReference type="Proteomes" id="UP000242310"/>
    </source>
</evidence>
<dbReference type="InterPro" id="IPR050086">
    <property type="entry name" value="MetN_ABC_transporter-like"/>
</dbReference>
<proteinExistence type="predicted"/>
<evidence type="ECO:0000256" key="4">
    <source>
        <dbReference type="ARBA" id="ARBA00022840"/>
    </source>
</evidence>
<accession>A0A2P8H877</accession>
<evidence type="ECO:0000313" key="9">
    <source>
        <dbReference type="EMBL" id="PSL42401.1"/>
    </source>
</evidence>
<dbReference type="PROSITE" id="PS00211">
    <property type="entry name" value="ABC_TRANSPORTER_1"/>
    <property type="match status" value="1"/>
</dbReference>
<dbReference type="GO" id="GO:0005524">
    <property type="term" value="F:ATP binding"/>
    <property type="evidence" value="ECO:0007669"/>
    <property type="project" value="UniProtKB-KW"/>
</dbReference>
<dbReference type="PROSITE" id="PS50893">
    <property type="entry name" value="ABC_TRANSPORTER_2"/>
    <property type="match status" value="1"/>
</dbReference>
<dbReference type="GO" id="GO:0016020">
    <property type="term" value="C:membrane"/>
    <property type="evidence" value="ECO:0007669"/>
    <property type="project" value="InterPro"/>
</dbReference>
<dbReference type="Gene3D" id="3.40.50.300">
    <property type="entry name" value="P-loop containing nucleotide triphosphate hydrolases"/>
    <property type="match status" value="1"/>
</dbReference>
<dbReference type="GO" id="GO:0015416">
    <property type="term" value="F:ABC-type phosphonate transporter activity"/>
    <property type="evidence" value="ECO:0007669"/>
    <property type="project" value="InterPro"/>
</dbReference>
<sequence>MRSLQVKNLSKVYPNGNQALNNINFTVNPGEAVILLGHNGSGKSTLFRSMINFETPTTGEVLIGGQSTTSLSRRQLRPIRQKVGMVFQNFNLVHNLSVFQNVLFGALGTSKTIQTFNWIAPKELRFKAMEALDRVGLSEFAKRRADELSGGQQQRVAIARMLMQDPELVLADEPIASLDPKAGREVMDLLWDIVHERGLTVVSILHQMDIAKEYGERILALKDGELVIDQDIHTLNERALNDLYHQPTTKQRAGA</sequence>
<dbReference type="Pfam" id="PF00005">
    <property type="entry name" value="ABC_tran"/>
    <property type="match status" value="1"/>
</dbReference>
<dbReference type="InterPro" id="IPR012693">
    <property type="entry name" value="ABC_transpr_PhnC"/>
</dbReference>
<keyword evidence="10" id="KW-1185">Reference proteome</keyword>
<dbReference type="Proteomes" id="UP000242310">
    <property type="component" value="Unassembled WGS sequence"/>
</dbReference>
<evidence type="ECO:0000256" key="7">
    <source>
        <dbReference type="ARBA" id="ARBA00023136"/>
    </source>
</evidence>
<evidence type="ECO:0000259" key="8">
    <source>
        <dbReference type="PROSITE" id="PS50893"/>
    </source>
</evidence>
<evidence type="ECO:0000256" key="1">
    <source>
        <dbReference type="ARBA" id="ARBA00022448"/>
    </source>
</evidence>
<keyword evidence="1" id="KW-0813">Transport</keyword>
<protein>
    <submittedName>
        <fullName evidence="9">Phosphonate transport system ATP-binding protein</fullName>
    </submittedName>
</protein>
<dbReference type="GO" id="GO:0016887">
    <property type="term" value="F:ATP hydrolysis activity"/>
    <property type="evidence" value="ECO:0007669"/>
    <property type="project" value="InterPro"/>
</dbReference>
<keyword evidence="7" id="KW-0472">Membrane</keyword>
<keyword evidence="2" id="KW-1003">Cell membrane</keyword>
<evidence type="ECO:0000256" key="5">
    <source>
        <dbReference type="ARBA" id="ARBA00022885"/>
    </source>
</evidence>
<comment type="caution">
    <text evidence="9">The sequence shown here is derived from an EMBL/GenBank/DDBJ whole genome shotgun (WGS) entry which is preliminary data.</text>
</comment>
<evidence type="ECO:0000256" key="3">
    <source>
        <dbReference type="ARBA" id="ARBA00022741"/>
    </source>
</evidence>
<dbReference type="InterPro" id="IPR027417">
    <property type="entry name" value="P-loop_NTPase"/>
</dbReference>
<dbReference type="EMBL" id="PYAV01000015">
    <property type="protein sequence ID" value="PSL42401.1"/>
    <property type="molecule type" value="Genomic_DNA"/>
</dbReference>
<dbReference type="CDD" id="cd03256">
    <property type="entry name" value="ABC_PhnC_transporter"/>
    <property type="match status" value="1"/>
</dbReference>